<keyword evidence="9" id="KW-1133">Transmembrane helix</keyword>
<accession>A0A6A4VSN9</accession>
<evidence type="ECO:0000256" key="1">
    <source>
        <dbReference type="ARBA" id="ARBA00004323"/>
    </source>
</evidence>
<comment type="cofactor">
    <cofactor evidence="13">
        <name>Mn(2+)</name>
        <dbReference type="ChEBI" id="CHEBI:29035"/>
    </cofactor>
    <text evidence="13">The cofactor is mostly bound to the substrate.</text>
</comment>
<evidence type="ECO:0000313" key="15">
    <source>
        <dbReference type="Proteomes" id="UP000440578"/>
    </source>
</evidence>
<comment type="pathway">
    <text evidence="2 13">Protein modification; protein glycosylation.</text>
</comment>
<name>A0A6A4VSN9_AMPAM</name>
<comment type="function">
    <text evidence="13">Initiates complex N-linked carbohydrate formation. Essential for the conversion of high-mannose to hybrid and complex N-glycans.</text>
</comment>
<keyword evidence="4 13" id="KW-0328">Glycosyltransferase</keyword>
<dbReference type="Proteomes" id="UP000440578">
    <property type="component" value="Unassembled WGS sequence"/>
</dbReference>
<dbReference type="SUPFAM" id="SSF53448">
    <property type="entry name" value="Nucleotide-diphospho-sugar transferases"/>
    <property type="match status" value="1"/>
</dbReference>
<dbReference type="InterPro" id="IPR052463">
    <property type="entry name" value="O-linked_mannose_GnT"/>
</dbReference>
<evidence type="ECO:0000256" key="6">
    <source>
        <dbReference type="ARBA" id="ARBA00022692"/>
    </source>
</evidence>
<evidence type="ECO:0000256" key="2">
    <source>
        <dbReference type="ARBA" id="ARBA00004922"/>
    </source>
</evidence>
<sequence>MSHHQTSDYDDTTLRIREHYRQALTNVWRHFPAASRLIVLEEDLEVSPDFVSYFSQTSHLLDLDSSLWCISAWNDNGFESTSSDPAALYRVEHFPGLGWMMTRKSVQQLLDVWPTEGEGYDWDLWVRKDSNRLGRECVIPDVSRTYHFGISGSHASGAYHALYYQDHAINQVPDVQLRNVNGNDVVRLFKHPIRIAQSLQFGG</sequence>
<evidence type="ECO:0000256" key="9">
    <source>
        <dbReference type="ARBA" id="ARBA00022989"/>
    </source>
</evidence>
<keyword evidence="12 13" id="KW-0464">Manganese</keyword>
<evidence type="ECO:0000256" key="3">
    <source>
        <dbReference type="ARBA" id="ARBA00006492"/>
    </source>
</evidence>
<evidence type="ECO:0000256" key="11">
    <source>
        <dbReference type="ARBA" id="ARBA00023136"/>
    </source>
</evidence>
<dbReference type="FunFam" id="3.90.550.10:FF:000252">
    <property type="entry name" value="Protein O-linked-mannose beta-1,2-N-acetylglucosaminyltransferase 1"/>
    <property type="match status" value="1"/>
</dbReference>
<evidence type="ECO:0000256" key="8">
    <source>
        <dbReference type="ARBA" id="ARBA00022968"/>
    </source>
</evidence>
<organism evidence="14 15">
    <name type="scientific">Amphibalanus amphitrite</name>
    <name type="common">Striped barnacle</name>
    <name type="synonym">Balanus amphitrite</name>
    <dbReference type="NCBI Taxonomy" id="1232801"/>
    <lineage>
        <taxon>Eukaryota</taxon>
        <taxon>Metazoa</taxon>
        <taxon>Ecdysozoa</taxon>
        <taxon>Arthropoda</taxon>
        <taxon>Crustacea</taxon>
        <taxon>Multicrustacea</taxon>
        <taxon>Cirripedia</taxon>
        <taxon>Thoracica</taxon>
        <taxon>Thoracicalcarea</taxon>
        <taxon>Balanomorpha</taxon>
        <taxon>Balanoidea</taxon>
        <taxon>Balanidae</taxon>
        <taxon>Amphibalaninae</taxon>
        <taxon>Amphibalanus</taxon>
    </lineage>
</organism>
<gene>
    <name evidence="14" type="primary">POMGNT1_2</name>
    <name evidence="14" type="ORF">FJT64_009055</name>
</gene>
<dbReference type="UniPathway" id="UPA00378"/>
<evidence type="ECO:0000256" key="10">
    <source>
        <dbReference type="ARBA" id="ARBA00023034"/>
    </source>
</evidence>
<dbReference type="InterPro" id="IPR004139">
    <property type="entry name" value="Glyco_trans_13"/>
</dbReference>
<comment type="catalytic activity">
    <reaction evidence="13">
        <text>N(4)-(alpha-D-Man-(1-&gt;3)-[alpha-D-Man-(1-&gt;3)-[alpha-D-Man-(1-&gt;6)]-alpha-D-Man-(1-&gt;6)]-beta-D-Man-(1-&gt;4)-beta-D-GlcNAc-(1-&gt;4)-beta-D-GlcNAc)-L-asparaginyl-[protein] (N-glucan mannose isomer 5A1,2) + UDP-N-acetyl-alpha-D-glucosamine = N(4)-{beta-D-GlcNAc-(1-&gt;2)-alpha-D-Man-(1-&gt;3)-[alpha-D-Man-(1-&gt;3)-[alpha-D-Man-(1-&gt;6)]-alpha-D-Man-(1-&gt;6)]-beta-D-Man-(1-&gt;4)-beta-D-GlcNAc-(1-&gt;4)-beta-D-GlcNAc}-L-asparaginyl-[protein] + UDP + H(+)</text>
        <dbReference type="Rhea" id="RHEA:11456"/>
        <dbReference type="Rhea" id="RHEA-COMP:14367"/>
        <dbReference type="Rhea" id="RHEA-COMP:14368"/>
        <dbReference type="ChEBI" id="CHEBI:15378"/>
        <dbReference type="ChEBI" id="CHEBI:57705"/>
        <dbReference type="ChEBI" id="CHEBI:58223"/>
        <dbReference type="ChEBI" id="CHEBI:59087"/>
        <dbReference type="ChEBI" id="CHEBI:60625"/>
        <dbReference type="EC" id="2.4.1.101"/>
    </reaction>
</comment>
<evidence type="ECO:0000256" key="5">
    <source>
        <dbReference type="ARBA" id="ARBA00022679"/>
    </source>
</evidence>
<dbReference type="PANTHER" id="PTHR46396:SF1">
    <property type="entry name" value="PROTEIN O-LINKED-MANNOSE BETA-1,2-N-ACETYLGLUCOSAMINYLTRANSFERASE 1"/>
    <property type="match status" value="1"/>
</dbReference>
<dbReference type="InterPro" id="IPR029044">
    <property type="entry name" value="Nucleotide-diphossugar_trans"/>
</dbReference>
<proteinExistence type="inferred from homology"/>
<evidence type="ECO:0000256" key="13">
    <source>
        <dbReference type="RuleBase" id="RU368119"/>
    </source>
</evidence>
<keyword evidence="5 14" id="KW-0808">Transferase</keyword>
<keyword evidence="8 13" id="KW-0735">Signal-anchor</keyword>
<keyword evidence="6" id="KW-0812">Transmembrane</keyword>
<protein>
    <recommendedName>
        <fullName evidence="13">Alpha-1,3-mannosyl-glycoprotein 2-beta-N-acetylglucosaminyltransferase</fullName>
        <shortName evidence="13">GNT-I</shortName>
        <shortName evidence="13">GlcNAc-T I</shortName>
        <ecNumber evidence="13">2.4.1.101</ecNumber>
    </recommendedName>
    <alternativeName>
        <fullName evidence="13">N-glycosyl-oligosaccharide-glycoprotein N-acetylglucosaminyltransferase I</fullName>
    </alternativeName>
</protein>
<keyword evidence="11" id="KW-0472">Membrane</keyword>
<evidence type="ECO:0000256" key="12">
    <source>
        <dbReference type="ARBA" id="ARBA00023211"/>
    </source>
</evidence>
<dbReference type="AlphaFoldDB" id="A0A6A4VSN9"/>
<dbReference type="GO" id="GO:0000139">
    <property type="term" value="C:Golgi membrane"/>
    <property type="evidence" value="ECO:0007669"/>
    <property type="project" value="UniProtKB-SubCell"/>
</dbReference>
<dbReference type="Pfam" id="PF03071">
    <property type="entry name" value="GNT-I"/>
    <property type="match status" value="1"/>
</dbReference>
<keyword evidence="15" id="KW-1185">Reference proteome</keyword>
<keyword evidence="7 13" id="KW-0479">Metal-binding</keyword>
<keyword evidence="10 13" id="KW-0333">Golgi apparatus</keyword>
<comment type="caution">
    <text evidence="14">The sequence shown here is derived from an EMBL/GenBank/DDBJ whole genome shotgun (WGS) entry which is preliminary data.</text>
</comment>
<comment type="similarity">
    <text evidence="3 13">Belongs to the glycosyltransferase 13 family.</text>
</comment>
<dbReference type="GO" id="GO:0003827">
    <property type="term" value="F:alpha-1,3-mannosylglycoprotein 2-beta-N-acetylglucosaminyltransferase activity"/>
    <property type="evidence" value="ECO:0007669"/>
    <property type="project" value="UniProtKB-UniRule"/>
</dbReference>
<reference evidence="14 15" key="1">
    <citation type="submission" date="2019-07" db="EMBL/GenBank/DDBJ databases">
        <title>Draft genome assembly of a fouling barnacle, Amphibalanus amphitrite (Darwin, 1854): The first reference genome for Thecostraca.</title>
        <authorList>
            <person name="Kim W."/>
        </authorList>
    </citation>
    <scope>NUCLEOTIDE SEQUENCE [LARGE SCALE GENOMIC DNA]</scope>
    <source>
        <strain evidence="14">SNU_AA5</strain>
        <tissue evidence="14">Soma without cirri and trophi</tissue>
    </source>
</reference>
<dbReference type="GO" id="GO:0030145">
    <property type="term" value="F:manganese ion binding"/>
    <property type="evidence" value="ECO:0007669"/>
    <property type="project" value="UniProtKB-UniRule"/>
</dbReference>
<dbReference type="GO" id="GO:0016266">
    <property type="term" value="P:protein O-linked glycosylation via N-acetyl-galactosamine"/>
    <property type="evidence" value="ECO:0007669"/>
    <property type="project" value="TreeGrafter"/>
</dbReference>
<comment type="subcellular location">
    <subcellularLocation>
        <location evidence="1 13">Golgi apparatus membrane</location>
        <topology evidence="1 13">Single-pass type II membrane protein</topology>
    </subcellularLocation>
</comment>
<evidence type="ECO:0000313" key="14">
    <source>
        <dbReference type="EMBL" id="KAF0293018.1"/>
    </source>
</evidence>
<dbReference type="OrthoDB" id="440755at2759"/>
<evidence type="ECO:0000256" key="7">
    <source>
        <dbReference type="ARBA" id="ARBA00022723"/>
    </source>
</evidence>
<dbReference type="Gene3D" id="3.90.550.10">
    <property type="entry name" value="Spore Coat Polysaccharide Biosynthesis Protein SpsA, Chain A"/>
    <property type="match status" value="1"/>
</dbReference>
<dbReference type="EC" id="2.4.1.101" evidence="13"/>
<dbReference type="PANTHER" id="PTHR46396">
    <property type="entry name" value="PROTEIN O-LINKED-MANNOSE BETA-1,2-N-ACETYLGLUCOSAMINYLTRANSFERASE 1"/>
    <property type="match status" value="1"/>
</dbReference>
<dbReference type="EMBL" id="VIIS01001777">
    <property type="protein sequence ID" value="KAF0293018.1"/>
    <property type="molecule type" value="Genomic_DNA"/>
</dbReference>
<dbReference type="GO" id="GO:0047223">
    <property type="term" value="F:beta-1,3-galactosyl-O-glycosyl-glycoprotein beta-1,3-N-acetylglucosaminyltransferase activity"/>
    <property type="evidence" value="ECO:0007669"/>
    <property type="project" value="TreeGrafter"/>
</dbReference>
<evidence type="ECO:0000256" key="4">
    <source>
        <dbReference type="ARBA" id="ARBA00022676"/>
    </source>
</evidence>